<organism evidence="1">
    <name type="scientific">marine sediment metagenome</name>
    <dbReference type="NCBI Taxonomy" id="412755"/>
    <lineage>
        <taxon>unclassified sequences</taxon>
        <taxon>metagenomes</taxon>
        <taxon>ecological metagenomes</taxon>
    </lineage>
</organism>
<sequence length="66" mass="7022">MVEVVAAETLVTMDLATKEEGAVAVEDVLSCFIIPLSLERCKLMVGLEAQGVMPKAMLATQVLMAI</sequence>
<protein>
    <submittedName>
        <fullName evidence="1">Uncharacterized protein</fullName>
    </submittedName>
</protein>
<dbReference type="EMBL" id="BARV01002800">
    <property type="protein sequence ID" value="GAH96262.1"/>
    <property type="molecule type" value="Genomic_DNA"/>
</dbReference>
<name>X1JQA9_9ZZZZ</name>
<comment type="caution">
    <text evidence="1">The sequence shown here is derived from an EMBL/GenBank/DDBJ whole genome shotgun (WGS) entry which is preliminary data.</text>
</comment>
<accession>X1JQA9</accession>
<dbReference type="AlphaFoldDB" id="X1JQA9"/>
<proteinExistence type="predicted"/>
<gene>
    <name evidence="1" type="ORF">S06H3_07025</name>
</gene>
<evidence type="ECO:0000313" key="1">
    <source>
        <dbReference type="EMBL" id="GAH96262.1"/>
    </source>
</evidence>
<reference evidence="1" key="1">
    <citation type="journal article" date="2014" name="Front. Microbiol.">
        <title>High frequency of phylogenetically diverse reductive dehalogenase-homologous genes in deep subseafloor sedimentary metagenomes.</title>
        <authorList>
            <person name="Kawai M."/>
            <person name="Futagami T."/>
            <person name="Toyoda A."/>
            <person name="Takaki Y."/>
            <person name="Nishi S."/>
            <person name="Hori S."/>
            <person name="Arai W."/>
            <person name="Tsubouchi T."/>
            <person name="Morono Y."/>
            <person name="Uchiyama I."/>
            <person name="Ito T."/>
            <person name="Fujiyama A."/>
            <person name="Inagaki F."/>
            <person name="Takami H."/>
        </authorList>
    </citation>
    <scope>NUCLEOTIDE SEQUENCE</scope>
    <source>
        <strain evidence="1">Expedition CK06-06</strain>
    </source>
</reference>